<reference evidence="2 3" key="1">
    <citation type="journal article" date="2015" name="Infect. Genet. Evol.">
        <title>Genomic sequences of six botulinum neurotoxin-producing strains representing three clostridial species illustrate the mobility and diversity of botulinum neurotoxin genes.</title>
        <authorList>
            <person name="Smith T.J."/>
            <person name="Hill K.K."/>
            <person name="Xie G."/>
            <person name="Foley B.T."/>
            <person name="Williamson C.H."/>
            <person name="Foster J.T."/>
            <person name="Johnson S.L."/>
            <person name="Chertkov O."/>
            <person name="Teshima H."/>
            <person name="Gibbons H.S."/>
            <person name="Johnsky L.A."/>
            <person name="Karavis M.A."/>
            <person name="Smith L.A."/>
        </authorList>
    </citation>
    <scope>NUCLEOTIDE SEQUENCE [LARGE SCALE GENOMIC DNA]</scope>
    <source>
        <strain evidence="2 3">CDC 2741</strain>
    </source>
</reference>
<dbReference type="RefSeq" id="WP_039633527.1">
    <property type="nucleotide sequence ID" value="NZ_AYSO01000017.1"/>
</dbReference>
<organism evidence="2 3">
    <name type="scientific">Clostridium argentinense CDC 2741</name>
    <dbReference type="NCBI Taxonomy" id="1418104"/>
    <lineage>
        <taxon>Bacteria</taxon>
        <taxon>Bacillati</taxon>
        <taxon>Bacillota</taxon>
        <taxon>Clostridia</taxon>
        <taxon>Eubacteriales</taxon>
        <taxon>Clostridiaceae</taxon>
        <taxon>Clostridium</taxon>
    </lineage>
</organism>
<evidence type="ECO:0000313" key="3">
    <source>
        <dbReference type="Proteomes" id="UP000031366"/>
    </source>
</evidence>
<gene>
    <name evidence="2" type="ORF">U732_1703</name>
</gene>
<proteinExistence type="predicted"/>
<dbReference type="Proteomes" id="UP000031366">
    <property type="component" value="Unassembled WGS sequence"/>
</dbReference>
<keyword evidence="1" id="KW-0472">Membrane</keyword>
<keyword evidence="2" id="KW-0449">Lipoprotein</keyword>
<evidence type="ECO:0000256" key="1">
    <source>
        <dbReference type="SAM" id="Phobius"/>
    </source>
</evidence>
<keyword evidence="3" id="KW-1185">Reference proteome</keyword>
<protein>
    <submittedName>
        <fullName evidence="2">Putative lipoprotein</fullName>
    </submittedName>
</protein>
<dbReference type="EMBL" id="AYSO01000017">
    <property type="protein sequence ID" value="KIE46046.1"/>
    <property type="molecule type" value="Genomic_DNA"/>
</dbReference>
<dbReference type="OrthoDB" id="2067190at2"/>
<evidence type="ECO:0000313" key="2">
    <source>
        <dbReference type="EMBL" id="KIE46046.1"/>
    </source>
</evidence>
<keyword evidence="1" id="KW-0812">Transmembrane</keyword>
<dbReference type="PROSITE" id="PS51257">
    <property type="entry name" value="PROKAR_LIPOPROTEIN"/>
    <property type="match status" value="1"/>
</dbReference>
<feature type="transmembrane region" description="Helical" evidence="1">
    <location>
        <begin position="9"/>
        <end position="28"/>
    </location>
</feature>
<sequence length="178" mass="20049">MNIYERKNFSFIIILIVITIFSSIILVGCKENREISSKSNTAKASSSFEVLGKDTPEDTVLLIVNNPSSDQLKLVTISENLELDETSEQILLIPRNTNSTISIWSLKFTDNNLVPNKKIYECEKTPENFVLSTKLISPEGIPQYKVEITSENLTSEYIFSYDGKNGTPNIEYISANIK</sequence>
<dbReference type="AlphaFoldDB" id="A0A0C1R6E3"/>
<accession>A0A0C1R6E3</accession>
<name>A0A0C1R6E3_9CLOT</name>
<keyword evidence="1" id="KW-1133">Transmembrane helix</keyword>
<comment type="caution">
    <text evidence="2">The sequence shown here is derived from an EMBL/GenBank/DDBJ whole genome shotgun (WGS) entry which is preliminary data.</text>
</comment>